<protein>
    <recommendedName>
        <fullName evidence="9">RGS domain-containing protein</fullName>
    </recommendedName>
</protein>
<evidence type="ECO:0000256" key="1">
    <source>
        <dbReference type="ARBA" id="ARBA00022630"/>
    </source>
</evidence>
<dbReference type="InterPro" id="IPR035965">
    <property type="entry name" value="PAS-like_dom_sf"/>
</dbReference>
<evidence type="ECO:0000256" key="2">
    <source>
        <dbReference type="ARBA" id="ARBA00022643"/>
    </source>
</evidence>
<organism evidence="7 8">
    <name type="scientific">Parascedosporium putredinis</name>
    <dbReference type="NCBI Taxonomy" id="1442378"/>
    <lineage>
        <taxon>Eukaryota</taxon>
        <taxon>Fungi</taxon>
        <taxon>Dikarya</taxon>
        <taxon>Ascomycota</taxon>
        <taxon>Pezizomycotina</taxon>
        <taxon>Sordariomycetes</taxon>
        <taxon>Hypocreomycetidae</taxon>
        <taxon>Microascales</taxon>
        <taxon>Microascaceae</taxon>
        <taxon>Parascedosporium</taxon>
    </lineage>
</organism>
<dbReference type="SUPFAM" id="SSF55785">
    <property type="entry name" value="PYP-like sensor domain (PAS domain)"/>
    <property type="match status" value="1"/>
</dbReference>
<dbReference type="SUPFAM" id="SSF48097">
    <property type="entry name" value="Regulator of G-protein signaling, RGS"/>
    <property type="match status" value="1"/>
</dbReference>
<dbReference type="PANTHER" id="PTHR47429">
    <property type="entry name" value="PROTEIN TWIN LOV 1"/>
    <property type="match status" value="1"/>
</dbReference>
<evidence type="ECO:0000259" key="6">
    <source>
        <dbReference type="Pfam" id="PF13426"/>
    </source>
</evidence>
<feature type="region of interest" description="Disordered" evidence="4">
    <location>
        <begin position="371"/>
        <end position="467"/>
    </location>
</feature>
<evidence type="ECO:0000259" key="5">
    <source>
        <dbReference type="Pfam" id="PF00615"/>
    </source>
</evidence>
<comment type="caution">
    <text evidence="7">The sequence shown here is derived from an EMBL/GenBank/DDBJ whole genome shotgun (WGS) entry which is preliminary data.</text>
</comment>
<feature type="compositionally biased region" description="Polar residues" evidence="4">
    <location>
        <begin position="434"/>
        <end position="449"/>
    </location>
</feature>
<evidence type="ECO:0008006" key="9">
    <source>
        <dbReference type="Google" id="ProtNLM"/>
    </source>
</evidence>
<sequence>MPAIAAPITPPYDDYGRRRSSAALPLDQLEAVAANSGLSLHANEDALRRYTDYNPDGSSRSPMFAPVNWQGGDGGEGASRKSNRRSLLVDYGAPETTLPIPDYFSHEVFRMVMNSPSAAHALLRYAQSKGAGENMAYLLKVQEYTASVDQLTTLLATISTNYTMLSATSPIHLPGPLTKSLNTDIKHVTSSILPGLENLFLESKTCIEQRLVRDVYPSFVKRQLALVTSRSLASDRCFREAEYPGLGGAFCIADLFNEGSPLEFVSDAFLKLTGRRREQMVYRNGVYMQGPLTDLTSVFRVREALSKNEECTELLINHLDDGTPFWNFIYMCPIPNPSGKVKQYLHCYINVSNCLRNSDDIVRIISCGSLPSDSSSERSPERRDQFGRRGSLSPESTDYYETPQTRDDNISRSKSSRKTFFRSFRRSAESSSSHTQSMQRPNTAISTMSLGGGVGGGNSASPLDGPLPPLTENHVSEVPGSSRLLPALELLGLGLAADAINNKDVFTVLAEQANCSSINKAFRQSVRETVINEGQQAVAEILVSASSGTRKTSMMSPISDDQGRARTVGNKMMLLNSFWTPLKDREGKPAWVMLVLIPMAM</sequence>
<evidence type="ECO:0000313" key="8">
    <source>
        <dbReference type="Proteomes" id="UP000838763"/>
    </source>
</evidence>
<keyword evidence="8" id="KW-1185">Reference proteome</keyword>
<dbReference type="AlphaFoldDB" id="A0A9P1H2L1"/>
<accession>A0A9P1H2L1</accession>
<evidence type="ECO:0000256" key="4">
    <source>
        <dbReference type="SAM" id="MobiDB-lite"/>
    </source>
</evidence>
<dbReference type="OrthoDB" id="447251at2759"/>
<feature type="compositionally biased region" description="Basic residues" evidence="4">
    <location>
        <begin position="414"/>
        <end position="425"/>
    </location>
</feature>
<proteinExistence type="predicted"/>
<keyword evidence="1" id="KW-0285">Flavoprotein</keyword>
<dbReference type="Gene3D" id="1.10.167.10">
    <property type="entry name" value="Regulator of G-protein Signalling 4, domain 2"/>
    <property type="match status" value="1"/>
</dbReference>
<dbReference type="PANTHER" id="PTHR47429:SF2">
    <property type="entry name" value="PROTEIN TWIN LOV 1"/>
    <property type="match status" value="1"/>
</dbReference>
<gene>
    <name evidence="7" type="ORF">PPNO1_LOCUS4586</name>
</gene>
<dbReference type="Gene3D" id="3.30.450.20">
    <property type="entry name" value="PAS domain"/>
    <property type="match status" value="1"/>
</dbReference>
<feature type="domain" description="PAS" evidence="6">
    <location>
        <begin position="258"/>
        <end position="351"/>
    </location>
</feature>
<dbReference type="Pfam" id="PF13426">
    <property type="entry name" value="PAS_9"/>
    <property type="match status" value="1"/>
</dbReference>
<name>A0A9P1H2L1_9PEZI</name>
<dbReference type="InterPro" id="IPR036305">
    <property type="entry name" value="RGS_sf"/>
</dbReference>
<dbReference type="InterPro" id="IPR016137">
    <property type="entry name" value="RGS"/>
</dbReference>
<feature type="region of interest" description="Disordered" evidence="4">
    <location>
        <begin position="52"/>
        <end position="83"/>
    </location>
</feature>
<keyword evidence="2" id="KW-0288">FMN</keyword>
<dbReference type="Proteomes" id="UP000838763">
    <property type="component" value="Unassembled WGS sequence"/>
</dbReference>
<feature type="compositionally biased region" description="Basic and acidic residues" evidence="4">
    <location>
        <begin position="375"/>
        <end position="387"/>
    </location>
</feature>
<feature type="domain" description="RGS" evidence="5">
    <location>
        <begin position="110"/>
        <end position="222"/>
    </location>
</feature>
<dbReference type="GO" id="GO:0005634">
    <property type="term" value="C:nucleus"/>
    <property type="evidence" value="ECO:0007669"/>
    <property type="project" value="TreeGrafter"/>
</dbReference>
<evidence type="ECO:0000256" key="3">
    <source>
        <dbReference type="ARBA" id="ARBA00022991"/>
    </source>
</evidence>
<dbReference type="InterPro" id="IPR000014">
    <property type="entry name" value="PAS"/>
</dbReference>
<evidence type="ECO:0000313" key="7">
    <source>
        <dbReference type="EMBL" id="CAI4214858.1"/>
    </source>
</evidence>
<dbReference type="Pfam" id="PF00615">
    <property type="entry name" value="RGS"/>
    <property type="match status" value="1"/>
</dbReference>
<keyword evidence="3" id="KW-0157">Chromophore</keyword>
<dbReference type="InterPro" id="IPR044926">
    <property type="entry name" value="RGS_subdomain_2"/>
</dbReference>
<dbReference type="EMBL" id="CALLCH030000012">
    <property type="protein sequence ID" value="CAI4214858.1"/>
    <property type="molecule type" value="Genomic_DNA"/>
</dbReference>
<reference evidence="7" key="1">
    <citation type="submission" date="2022-11" db="EMBL/GenBank/DDBJ databases">
        <authorList>
            <person name="Scott C."/>
            <person name="Bruce N."/>
        </authorList>
    </citation>
    <scope>NUCLEOTIDE SEQUENCE</scope>
</reference>